<organism evidence="5 6">
    <name type="scientific">Rhodococcus oxybenzonivorans</name>
    <dbReference type="NCBI Taxonomy" id="1990687"/>
    <lineage>
        <taxon>Bacteria</taxon>
        <taxon>Bacillati</taxon>
        <taxon>Actinomycetota</taxon>
        <taxon>Actinomycetes</taxon>
        <taxon>Mycobacteriales</taxon>
        <taxon>Nocardiaceae</taxon>
        <taxon>Rhodococcus</taxon>
    </lineage>
</organism>
<protein>
    <recommendedName>
        <fullName evidence="7">Mce-associated membrane protein</fullName>
    </recommendedName>
</protein>
<reference evidence="5 6" key="1">
    <citation type="submission" date="2017-05" db="EMBL/GenBank/DDBJ databases">
        <title>Isolation of Rhodococcus sp. S2-17 biodegrading of BP-3.</title>
        <authorList>
            <person name="Lee Y."/>
            <person name="Kim K.H."/>
            <person name="Chun B.H."/>
            <person name="Jung H.S."/>
            <person name="Jeon C.O."/>
        </authorList>
    </citation>
    <scope>NUCLEOTIDE SEQUENCE [LARGE SCALE GENOMIC DNA]</scope>
    <source>
        <strain evidence="5 6">S2-17</strain>
        <plasmid evidence="6">prb98</plasmid>
    </source>
</reference>
<keyword evidence="4" id="KW-1133">Transmembrane helix</keyword>
<evidence type="ECO:0000313" key="6">
    <source>
        <dbReference type="Proteomes" id="UP000245711"/>
    </source>
</evidence>
<name>A0A2S2C6P5_9NOCA</name>
<proteinExistence type="predicted"/>
<sequence length="230" mass="24050">MAEQNFSVTGSTRLAAARKRAKGARAAAERASAEAEKALLAAETVAAEGTENASSDAAEERAARGVHRRSRRDLALMVTAALVAASAGAISIVLAINHHTKQARADEDVAIVQAAREQVVNLLTIDKNDVTGYSDRVLAGSTGRWQEEFTANKDAVMAALTDATQPTSGRVVEAGIEDRGEGGTTSVLVSANTIAGSNADEKQPGTAVRMRVGVTEVDGQWKLSKVEIVR</sequence>
<accession>A0A2S2C6P5</accession>
<feature type="compositionally biased region" description="Polar residues" evidence="3">
    <location>
        <begin position="1"/>
        <end position="12"/>
    </location>
</feature>
<dbReference type="PANTHER" id="PTHR37042:SF4">
    <property type="entry name" value="OUTER MEMBRANE PROTEIN RV1973"/>
    <property type="match status" value="1"/>
</dbReference>
<geneLocation type="plasmid" evidence="6">
    <name>prb98</name>
</geneLocation>
<evidence type="ECO:0008006" key="7">
    <source>
        <dbReference type="Google" id="ProtNLM"/>
    </source>
</evidence>
<dbReference type="PANTHER" id="PTHR37042">
    <property type="entry name" value="OUTER MEMBRANE PROTEIN RV1973"/>
    <property type="match status" value="1"/>
</dbReference>
<keyword evidence="4" id="KW-0812">Transmembrane</keyword>
<dbReference type="GO" id="GO:0016020">
    <property type="term" value="C:membrane"/>
    <property type="evidence" value="ECO:0007669"/>
    <property type="project" value="UniProtKB-SubCell"/>
</dbReference>
<feature type="region of interest" description="Disordered" evidence="3">
    <location>
        <begin position="1"/>
        <end position="28"/>
    </location>
</feature>
<dbReference type="Proteomes" id="UP000245711">
    <property type="component" value="Plasmid pRB98"/>
</dbReference>
<evidence type="ECO:0000313" key="5">
    <source>
        <dbReference type="EMBL" id="AWK76529.1"/>
    </source>
</evidence>
<keyword evidence="2 4" id="KW-0472">Membrane</keyword>
<evidence type="ECO:0000256" key="4">
    <source>
        <dbReference type="SAM" id="Phobius"/>
    </source>
</evidence>
<comment type="subcellular location">
    <subcellularLocation>
        <location evidence="1">Membrane</location>
    </subcellularLocation>
</comment>
<gene>
    <name evidence="5" type="ORF">CBI38_34705</name>
</gene>
<evidence type="ECO:0000256" key="2">
    <source>
        <dbReference type="ARBA" id="ARBA00023136"/>
    </source>
</evidence>
<dbReference type="KEGG" id="roz:CBI38_34705"/>
<keyword evidence="5" id="KW-0614">Plasmid</keyword>
<evidence type="ECO:0000256" key="3">
    <source>
        <dbReference type="SAM" id="MobiDB-lite"/>
    </source>
</evidence>
<dbReference type="OrthoDB" id="4774723at2"/>
<keyword evidence="6" id="KW-1185">Reference proteome</keyword>
<dbReference type="RefSeq" id="WP_109335973.1">
    <property type="nucleotide sequence ID" value="NZ_CP021355.1"/>
</dbReference>
<dbReference type="AlphaFoldDB" id="A0A2S2C6P5"/>
<evidence type="ECO:0000256" key="1">
    <source>
        <dbReference type="ARBA" id="ARBA00004370"/>
    </source>
</evidence>
<feature type="transmembrane region" description="Helical" evidence="4">
    <location>
        <begin position="74"/>
        <end position="96"/>
    </location>
</feature>
<dbReference type="EMBL" id="CP021355">
    <property type="protein sequence ID" value="AWK76529.1"/>
    <property type="molecule type" value="Genomic_DNA"/>
</dbReference>